<protein>
    <submittedName>
        <fullName evidence="1">Uncharacterized protein</fullName>
    </submittedName>
</protein>
<dbReference type="AlphaFoldDB" id="A0A645GII6"/>
<organism evidence="1">
    <name type="scientific">bioreactor metagenome</name>
    <dbReference type="NCBI Taxonomy" id="1076179"/>
    <lineage>
        <taxon>unclassified sequences</taxon>
        <taxon>metagenomes</taxon>
        <taxon>ecological metagenomes</taxon>
    </lineage>
</organism>
<sequence length="83" mass="9598">MNYKINVSNNTNETLALYCYKYIDSTAKFTVVNEKGKVVYYDNLAKQETPFVAATINRVYSIYIKVSKGNSYYEIKSDKAMVR</sequence>
<gene>
    <name evidence="1" type="ORF">SDC9_174163</name>
</gene>
<evidence type="ECO:0000313" key="1">
    <source>
        <dbReference type="EMBL" id="MPN26738.1"/>
    </source>
</evidence>
<proteinExistence type="predicted"/>
<comment type="caution">
    <text evidence="1">The sequence shown here is derived from an EMBL/GenBank/DDBJ whole genome shotgun (WGS) entry which is preliminary data.</text>
</comment>
<reference evidence="1" key="1">
    <citation type="submission" date="2019-08" db="EMBL/GenBank/DDBJ databases">
        <authorList>
            <person name="Kucharzyk K."/>
            <person name="Murdoch R.W."/>
            <person name="Higgins S."/>
            <person name="Loffler F."/>
        </authorList>
    </citation>
    <scope>NUCLEOTIDE SEQUENCE</scope>
</reference>
<name>A0A645GII6_9ZZZZ</name>
<accession>A0A645GII6</accession>
<dbReference type="EMBL" id="VSSQ01076361">
    <property type="protein sequence ID" value="MPN26738.1"/>
    <property type="molecule type" value="Genomic_DNA"/>
</dbReference>